<dbReference type="Proteomes" id="UP000092993">
    <property type="component" value="Unassembled WGS sequence"/>
</dbReference>
<dbReference type="EMBL" id="LUGG01000014">
    <property type="protein sequence ID" value="OBZ70240.1"/>
    <property type="molecule type" value="Genomic_DNA"/>
</dbReference>
<dbReference type="AlphaFoldDB" id="A0A1C7LZW5"/>
<evidence type="ECO:0000313" key="3">
    <source>
        <dbReference type="Proteomes" id="UP000092993"/>
    </source>
</evidence>
<accession>A0A1C7LZW5</accession>
<feature type="compositionally biased region" description="Low complexity" evidence="1">
    <location>
        <begin position="15"/>
        <end position="31"/>
    </location>
</feature>
<proteinExistence type="predicted"/>
<reference evidence="2 3" key="1">
    <citation type="submission" date="2016-03" db="EMBL/GenBank/DDBJ databases">
        <title>Whole genome sequencing of Grifola frondosa 9006-11.</title>
        <authorList>
            <person name="Min B."/>
            <person name="Park H."/>
            <person name="Kim J.-G."/>
            <person name="Cho H."/>
            <person name="Oh Y.-L."/>
            <person name="Kong W.-S."/>
            <person name="Choi I.-G."/>
        </authorList>
    </citation>
    <scope>NUCLEOTIDE SEQUENCE [LARGE SCALE GENOMIC DNA]</scope>
    <source>
        <strain evidence="2 3">9006-11</strain>
    </source>
</reference>
<keyword evidence="3" id="KW-1185">Reference proteome</keyword>
<feature type="compositionally biased region" description="Pro residues" evidence="1">
    <location>
        <begin position="32"/>
        <end position="43"/>
    </location>
</feature>
<evidence type="ECO:0000256" key="1">
    <source>
        <dbReference type="SAM" id="MobiDB-lite"/>
    </source>
</evidence>
<organism evidence="2 3">
    <name type="scientific">Grifola frondosa</name>
    <name type="common">Maitake</name>
    <name type="synonym">Polyporus frondosus</name>
    <dbReference type="NCBI Taxonomy" id="5627"/>
    <lineage>
        <taxon>Eukaryota</taxon>
        <taxon>Fungi</taxon>
        <taxon>Dikarya</taxon>
        <taxon>Basidiomycota</taxon>
        <taxon>Agaricomycotina</taxon>
        <taxon>Agaricomycetes</taxon>
        <taxon>Polyporales</taxon>
        <taxon>Grifolaceae</taxon>
        <taxon>Grifola</taxon>
    </lineage>
</organism>
<protein>
    <submittedName>
        <fullName evidence="2">Uncharacterized protein</fullName>
    </submittedName>
</protein>
<sequence length="76" mass="7983">MSRALSGWIFQSSAAPAVPQPAELESAGQPAESPPESPQPPVASQPVLKSSGIALEVTNALLVLWLRKHAVSKEKI</sequence>
<feature type="region of interest" description="Disordered" evidence="1">
    <location>
        <begin position="15"/>
        <end position="46"/>
    </location>
</feature>
<name>A0A1C7LZW5_GRIFR</name>
<gene>
    <name evidence="2" type="ORF">A0H81_09772</name>
</gene>
<evidence type="ECO:0000313" key="2">
    <source>
        <dbReference type="EMBL" id="OBZ70240.1"/>
    </source>
</evidence>
<comment type="caution">
    <text evidence="2">The sequence shown here is derived from an EMBL/GenBank/DDBJ whole genome shotgun (WGS) entry which is preliminary data.</text>
</comment>